<comment type="caution">
    <text evidence="1">The sequence shown here is derived from an EMBL/GenBank/DDBJ whole genome shotgun (WGS) entry which is preliminary data.</text>
</comment>
<reference evidence="2" key="1">
    <citation type="journal article" date="2019" name="Int. J. Syst. Evol. Microbiol.">
        <title>The Global Catalogue of Microorganisms (GCM) 10K type strain sequencing project: providing services to taxonomists for standard genome sequencing and annotation.</title>
        <authorList>
            <consortium name="The Broad Institute Genomics Platform"/>
            <consortium name="The Broad Institute Genome Sequencing Center for Infectious Disease"/>
            <person name="Wu L."/>
            <person name="Ma J."/>
        </authorList>
    </citation>
    <scope>NUCLEOTIDE SEQUENCE [LARGE SCALE GENOMIC DNA]</scope>
    <source>
        <strain evidence="2">TBRC 4489</strain>
    </source>
</reference>
<evidence type="ECO:0000313" key="2">
    <source>
        <dbReference type="Proteomes" id="UP001595850"/>
    </source>
</evidence>
<name>A0ABV8IJJ1_9ACTN</name>
<accession>A0ABV8IJJ1</accession>
<dbReference type="RefSeq" id="WP_377293907.1">
    <property type="nucleotide sequence ID" value="NZ_JBHSBM010000050.1"/>
</dbReference>
<dbReference type="EMBL" id="JBHSBM010000050">
    <property type="protein sequence ID" value="MFC4062623.1"/>
    <property type="molecule type" value="Genomic_DNA"/>
</dbReference>
<dbReference type="Proteomes" id="UP001595850">
    <property type="component" value="Unassembled WGS sequence"/>
</dbReference>
<evidence type="ECO:0000313" key="1">
    <source>
        <dbReference type="EMBL" id="MFC4062623.1"/>
    </source>
</evidence>
<proteinExistence type="predicted"/>
<gene>
    <name evidence="1" type="ORF">ACFOWE_30355</name>
</gene>
<organism evidence="1 2">
    <name type="scientific">Planomonospora corallina</name>
    <dbReference type="NCBI Taxonomy" id="1806052"/>
    <lineage>
        <taxon>Bacteria</taxon>
        <taxon>Bacillati</taxon>
        <taxon>Actinomycetota</taxon>
        <taxon>Actinomycetes</taxon>
        <taxon>Streptosporangiales</taxon>
        <taxon>Streptosporangiaceae</taxon>
        <taxon>Planomonospora</taxon>
    </lineage>
</organism>
<keyword evidence="2" id="KW-1185">Reference proteome</keyword>
<sequence length="185" mass="20917">MQAIQRFNAETGLCFARIGLTGERASLTVRHPDHLPLHLDVDYGISRQALRALLAMHGLPAHPEPTDYDSNIRTPRPQDPGELRHGYVLYEICDTSAWSSYHEGRSWQGELTDIIYEPTSTNLLVCLDVVPWQVKVKLPLREPGGLIGIAYSVVDRISTLMEDPSPEQREQMRHGEVLITYPYEA</sequence>
<protein>
    <submittedName>
        <fullName evidence="1">Uncharacterized protein</fullName>
    </submittedName>
</protein>